<dbReference type="InterPro" id="IPR052342">
    <property type="entry name" value="MCH/BMMD"/>
</dbReference>
<dbReference type="Proteomes" id="UP001066327">
    <property type="component" value="Unassembled WGS sequence"/>
</dbReference>
<dbReference type="Pfam" id="PF19315">
    <property type="entry name" value="MC_hydratase"/>
    <property type="match status" value="1"/>
</dbReference>
<dbReference type="PANTHER" id="PTHR43664:SF1">
    <property type="entry name" value="BETA-METHYLMALYL-COA DEHYDRATASE"/>
    <property type="match status" value="1"/>
</dbReference>
<evidence type="ECO:0000313" key="5">
    <source>
        <dbReference type="Proteomes" id="UP001231166"/>
    </source>
</evidence>
<gene>
    <name evidence="1" type="ORF">O4328_42845</name>
    <name evidence="2" type="ORF">Q5707_39520</name>
    <name evidence="3" type="ORF">Q5707_45475</name>
</gene>
<name>A0AAX3YUX5_RHOOP</name>
<dbReference type="EMBL" id="CP130956">
    <property type="protein sequence ID" value="WLF52593.1"/>
    <property type="molecule type" value="Genomic_DNA"/>
</dbReference>
<dbReference type="Proteomes" id="UP001231166">
    <property type="component" value="Plasmid pRho-VOC14-L"/>
</dbReference>
<dbReference type="GO" id="GO:0016829">
    <property type="term" value="F:lyase activity"/>
    <property type="evidence" value="ECO:0007669"/>
    <property type="project" value="InterPro"/>
</dbReference>
<dbReference type="AlphaFoldDB" id="A0AAX3YUX5"/>
<proteinExistence type="predicted"/>
<dbReference type="EMBL" id="CP130956">
    <property type="protein sequence ID" value="WLF51610.1"/>
    <property type="molecule type" value="Genomic_DNA"/>
</dbReference>
<evidence type="ECO:0000313" key="4">
    <source>
        <dbReference type="Proteomes" id="UP001066327"/>
    </source>
</evidence>
<reference evidence="1" key="1">
    <citation type="submission" date="2022-12" db="EMBL/GenBank/DDBJ databases">
        <authorList>
            <person name="Krivoruchko A.V."/>
            <person name="Elkin A."/>
        </authorList>
    </citation>
    <scope>NUCLEOTIDE SEQUENCE</scope>
    <source>
        <strain evidence="1">IEGM 249</strain>
    </source>
</reference>
<evidence type="ECO:0000313" key="2">
    <source>
        <dbReference type="EMBL" id="WLF51610.1"/>
    </source>
</evidence>
<keyword evidence="3" id="KW-0614">Plasmid</keyword>
<accession>A0AAX3YUX5</accession>
<dbReference type="InterPro" id="IPR048274">
    <property type="entry name" value="MC_hydratase"/>
</dbReference>
<dbReference type="EMBL" id="JAPWIS010000045">
    <property type="protein sequence ID" value="MCZ4590281.1"/>
    <property type="molecule type" value="Genomic_DNA"/>
</dbReference>
<keyword evidence="4" id="KW-1185">Reference proteome</keyword>
<evidence type="ECO:0000313" key="1">
    <source>
        <dbReference type="EMBL" id="MCZ4590281.1"/>
    </source>
</evidence>
<protein>
    <submittedName>
        <fullName evidence="3">MaoC family dehydratase</fullName>
    </submittedName>
</protein>
<dbReference type="PANTHER" id="PTHR43664">
    <property type="entry name" value="MONOAMINE OXIDASE-RELATED"/>
    <property type="match status" value="1"/>
</dbReference>
<dbReference type="CDD" id="cd03451">
    <property type="entry name" value="FkbR2"/>
    <property type="match status" value="1"/>
</dbReference>
<reference evidence="3" key="2">
    <citation type="submission" date="2023-07" db="EMBL/GenBank/DDBJ databases">
        <title>Genomic analysis of Rhodococcus opacus VOC-14 with glycol ethers degradation activity.</title>
        <authorList>
            <person name="Narkevich D.A."/>
            <person name="Hlushen A.M."/>
            <person name="Akhremchuk A.E."/>
            <person name="Sikolenko M.A."/>
            <person name="Valentovich L.N."/>
        </authorList>
    </citation>
    <scope>NUCLEOTIDE SEQUENCE</scope>
    <source>
        <strain evidence="3">VOC-14</strain>
        <plasmid evidence="3">pRho-VOC14-L</plasmid>
    </source>
</reference>
<sequence>MPDTQSLTPSEPTMTEDSAWFESFEVGQRWRHFRGATIDEVENQLITKLVMNTAQEHWNEAAMADSPWGKSRLVFGLITGSLTLGLASQDTAENALAELSLDGIRFKSGVFHGDSIYAYTEVIGVEPSDRPDAGIVEFQHWGATADMRIVFECCRKVLIKRRSHWRA</sequence>
<geneLocation type="plasmid" evidence="3 5">
    <name>pRho-VOC14-L</name>
</geneLocation>
<evidence type="ECO:0000313" key="3">
    <source>
        <dbReference type="EMBL" id="WLF52593.1"/>
    </source>
</evidence>
<organism evidence="3 5">
    <name type="scientific">Rhodococcus opacus</name>
    <name type="common">Nocardia opaca</name>
    <dbReference type="NCBI Taxonomy" id="37919"/>
    <lineage>
        <taxon>Bacteria</taxon>
        <taxon>Bacillati</taxon>
        <taxon>Actinomycetota</taxon>
        <taxon>Actinomycetes</taxon>
        <taxon>Mycobacteriales</taxon>
        <taxon>Nocardiaceae</taxon>
        <taxon>Rhodococcus</taxon>
    </lineage>
</organism>